<organism evidence="2 3">
    <name type="scientific">Candidatus Accumulibacter meliphilus</name>
    <dbReference type="NCBI Taxonomy" id="2211374"/>
    <lineage>
        <taxon>Bacteria</taxon>
        <taxon>Pseudomonadati</taxon>
        <taxon>Pseudomonadota</taxon>
        <taxon>Betaproteobacteria</taxon>
        <taxon>Candidatus Accumulibacter</taxon>
    </lineage>
</organism>
<evidence type="ECO:0000313" key="3">
    <source>
        <dbReference type="Proteomes" id="UP000253831"/>
    </source>
</evidence>
<feature type="compositionally biased region" description="Basic and acidic residues" evidence="1">
    <location>
        <begin position="124"/>
        <end position="134"/>
    </location>
</feature>
<feature type="region of interest" description="Disordered" evidence="1">
    <location>
        <begin position="18"/>
        <end position="38"/>
    </location>
</feature>
<evidence type="ECO:0000256" key="1">
    <source>
        <dbReference type="SAM" id="MobiDB-lite"/>
    </source>
</evidence>
<sequence>MLNHLENLLADAVHLALPANPRPTTGPMQPPSPDDAPALNIAATRLRPTRKSDADGQDKRAPVDLPQRLTLTGDSETVKWAFPKHTGKNIIEIELTPGRLARRGDDYLITEAPEDDDPQYEEETQPKEDANKKQDTLEFRQAPVGPFTVLSRSGTPTAGYQERSPCRITIEINAWAAQTSAADALMTPALAAALTALTGIDRLELVRIELTQPAGTLFNVRLLDPRVELTAIERLSLPGESRLIHSFATLSLSAESEMTLTLGRATPPSNKIKAVVIDRSKVEESSDGG</sequence>
<gene>
    <name evidence="2" type="ORF">DVS81_02710</name>
</gene>
<proteinExistence type="predicted"/>
<comment type="caution">
    <text evidence="2">The sequence shown here is derived from an EMBL/GenBank/DDBJ whole genome shotgun (WGS) entry which is preliminary data.</text>
</comment>
<feature type="region of interest" description="Disordered" evidence="1">
    <location>
        <begin position="110"/>
        <end position="134"/>
    </location>
</feature>
<dbReference type="EMBL" id="QPGA01000002">
    <property type="protein sequence ID" value="RDE52159.1"/>
    <property type="molecule type" value="Genomic_DNA"/>
</dbReference>
<reference evidence="2 3" key="1">
    <citation type="submission" date="2018-05" db="EMBL/GenBank/DDBJ databases">
        <title>Integrated omic analyses show evidence that a Ca. Accumulibacter phosphatis strain performs denitrification under micro-aerobic conditions.</title>
        <authorList>
            <person name="Camejo P.Y."/>
            <person name="Katherine M.D."/>
            <person name="Daniel N.R."/>
        </authorList>
    </citation>
    <scope>NUCLEOTIDE SEQUENCE [LARGE SCALE GENOMIC DNA]</scope>
    <source>
        <strain evidence="2">UW-LDO-IC</strain>
    </source>
</reference>
<dbReference type="Proteomes" id="UP000253831">
    <property type="component" value="Unassembled WGS sequence"/>
</dbReference>
<accession>A0A369XUS7</accession>
<dbReference type="AlphaFoldDB" id="A0A369XUS7"/>
<protein>
    <submittedName>
        <fullName evidence="2">Uncharacterized protein</fullName>
    </submittedName>
</protein>
<evidence type="ECO:0000313" key="2">
    <source>
        <dbReference type="EMBL" id="RDE52159.1"/>
    </source>
</evidence>
<name>A0A369XUS7_9PROT</name>
<feature type="compositionally biased region" description="Acidic residues" evidence="1">
    <location>
        <begin position="112"/>
        <end position="123"/>
    </location>
</feature>